<dbReference type="GO" id="GO:0030599">
    <property type="term" value="F:pectinesterase activity"/>
    <property type="evidence" value="ECO:0007669"/>
    <property type="project" value="UniProtKB-EC"/>
</dbReference>
<proteinExistence type="inferred from homology"/>
<comment type="similarity">
    <text evidence="3">Belongs to the pectinesterase family.</text>
</comment>
<sequence>MKCLLTLAVLFSSVFSSPLLIDRDDDPSSLATYNRTVHAAGSIVVDATGSVSGSHKTIQAGIDALSKTSTSAQTLFIYPGTYKEQAYIPKLASSLTIQGSTPDARTYAGNAATITYNLALKDTTTNDLTATLRNWSPNTKIYNLNIANTFGHISKDGQNLAISAQATNQGYYACQFRGYQDTILTNKGKQIYAKSLITGAVDFIYGSAGIAWFEKVDIRTIAQGAITASGRDSSSNPSWFVISNSNVDGINSTIAAKSTYLGRPWREYARVVFQNTYIGPIVRDVGWSVWSSSESRTGNVNFEEYGNTGPGSTGTRANFSTKRSSAVQIETVLGSGYQNEWWVDAGYL</sequence>
<dbReference type="Pfam" id="PF01095">
    <property type="entry name" value="Pectinesterase"/>
    <property type="match status" value="1"/>
</dbReference>
<evidence type="ECO:0000256" key="4">
    <source>
        <dbReference type="ARBA" id="ARBA00013229"/>
    </source>
</evidence>
<dbReference type="EC" id="3.1.1.11" evidence="4"/>
<feature type="domain" description="Pectinesterase catalytic" evidence="11">
    <location>
        <begin position="44"/>
        <end position="320"/>
    </location>
</feature>
<evidence type="ECO:0000256" key="5">
    <source>
        <dbReference type="ARBA" id="ARBA00022525"/>
    </source>
</evidence>
<dbReference type="PANTHER" id="PTHR31321">
    <property type="entry name" value="ACYL-COA THIOESTER HYDROLASE YBHC-RELATED"/>
    <property type="match status" value="1"/>
</dbReference>
<evidence type="ECO:0000256" key="6">
    <source>
        <dbReference type="ARBA" id="ARBA00022729"/>
    </source>
</evidence>
<dbReference type="FunFam" id="2.160.20.10:FF:000014">
    <property type="entry name" value="Pectinesterase"/>
    <property type="match status" value="1"/>
</dbReference>
<dbReference type="EMBL" id="CAJVRL010000076">
    <property type="protein sequence ID" value="CAG8957044.1"/>
    <property type="molecule type" value="Genomic_DNA"/>
</dbReference>
<dbReference type="Proteomes" id="UP000696280">
    <property type="component" value="Unassembled WGS sequence"/>
</dbReference>
<accession>A0A9N9L036</accession>
<keyword evidence="7" id="KW-0378">Hydrolase</keyword>
<organism evidence="12 13">
    <name type="scientific">Hymenoscyphus fraxineus</name>
    <dbReference type="NCBI Taxonomy" id="746836"/>
    <lineage>
        <taxon>Eukaryota</taxon>
        <taxon>Fungi</taxon>
        <taxon>Dikarya</taxon>
        <taxon>Ascomycota</taxon>
        <taxon>Pezizomycotina</taxon>
        <taxon>Leotiomycetes</taxon>
        <taxon>Helotiales</taxon>
        <taxon>Helotiaceae</taxon>
        <taxon>Hymenoscyphus</taxon>
    </lineage>
</organism>
<name>A0A9N9L036_9HELO</name>
<dbReference type="PANTHER" id="PTHR31321:SF127">
    <property type="entry name" value="PECTINESTERASE"/>
    <property type="match status" value="1"/>
</dbReference>
<gene>
    <name evidence="12" type="ORF">HYFRA_00012525</name>
</gene>
<reference evidence="12" key="1">
    <citation type="submission" date="2021-07" db="EMBL/GenBank/DDBJ databases">
        <authorList>
            <person name="Durling M."/>
        </authorList>
    </citation>
    <scope>NUCLEOTIDE SEQUENCE</scope>
</reference>
<evidence type="ECO:0000313" key="13">
    <source>
        <dbReference type="Proteomes" id="UP000696280"/>
    </source>
</evidence>
<dbReference type="InterPro" id="IPR011050">
    <property type="entry name" value="Pectin_lyase_fold/virulence"/>
</dbReference>
<comment type="catalytic activity">
    <reaction evidence="9">
        <text>[(1-&gt;4)-alpha-D-galacturonosyl methyl ester](n) + n H2O = [(1-&gt;4)-alpha-D-galacturonosyl](n) + n methanol + n H(+)</text>
        <dbReference type="Rhea" id="RHEA:22380"/>
        <dbReference type="Rhea" id="RHEA-COMP:14570"/>
        <dbReference type="Rhea" id="RHEA-COMP:14573"/>
        <dbReference type="ChEBI" id="CHEBI:15377"/>
        <dbReference type="ChEBI" id="CHEBI:15378"/>
        <dbReference type="ChEBI" id="CHEBI:17790"/>
        <dbReference type="ChEBI" id="CHEBI:140522"/>
        <dbReference type="ChEBI" id="CHEBI:140523"/>
        <dbReference type="EC" id="3.1.1.11"/>
    </reaction>
</comment>
<evidence type="ECO:0000256" key="2">
    <source>
        <dbReference type="ARBA" id="ARBA00005184"/>
    </source>
</evidence>
<dbReference type="GO" id="GO:0042545">
    <property type="term" value="P:cell wall modification"/>
    <property type="evidence" value="ECO:0007669"/>
    <property type="project" value="InterPro"/>
</dbReference>
<evidence type="ECO:0000259" key="11">
    <source>
        <dbReference type="Pfam" id="PF01095"/>
    </source>
</evidence>
<feature type="chain" id="PRO_5040415272" description="pectinesterase" evidence="10">
    <location>
        <begin position="17"/>
        <end position="348"/>
    </location>
</feature>
<dbReference type="OrthoDB" id="1546079at2759"/>
<keyword evidence="5" id="KW-0964">Secreted</keyword>
<keyword evidence="13" id="KW-1185">Reference proteome</keyword>
<evidence type="ECO:0000256" key="1">
    <source>
        <dbReference type="ARBA" id="ARBA00004613"/>
    </source>
</evidence>
<dbReference type="InterPro" id="IPR012334">
    <property type="entry name" value="Pectin_lyas_fold"/>
</dbReference>
<comment type="caution">
    <text evidence="12">The sequence shown here is derived from an EMBL/GenBank/DDBJ whole genome shotgun (WGS) entry which is preliminary data.</text>
</comment>
<evidence type="ECO:0000256" key="10">
    <source>
        <dbReference type="SAM" id="SignalP"/>
    </source>
</evidence>
<evidence type="ECO:0000313" key="12">
    <source>
        <dbReference type="EMBL" id="CAG8957044.1"/>
    </source>
</evidence>
<dbReference type="SUPFAM" id="SSF51126">
    <property type="entry name" value="Pectin lyase-like"/>
    <property type="match status" value="1"/>
</dbReference>
<evidence type="ECO:0000256" key="8">
    <source>
        <dbReference type="ARBA" id="ARBA00023085"/>
    </source>
</evidence>
<dbReference type="AlphaFoldDB" id="A0A9N9L036"/>
<dbReference type="Gene3D" id="2.160.20.10">
    <property type="entry name" value="Single-stranded right-handed beta-helix, Pectin lyase-like"/>
    <property type="match status" value="1"/>
</dbReference>
<dbReference type="GO" id="GO:0005576">
    <property type="term" value="C:extracellular region"/>
    <property type="evidence" value="ECO:0007669"/>
    <property type="project" value="UniProtKB-SubCell"/>
</dbReference>
<evidence type="ECO:0000256" key="9">
    <source>
        <dbReference type="ARBA" id="ARBA00047928"/>
    </source>
</evidence>
<keyword evidence="6 10" id="KW-0732">Signal</keyword>
<dbReference type="GO" id="GO:0045490">
    <property type="term" value="P:pectin catabolic process"/>
    <property type="evidence" value="ECO:0007669"/>
    <property type="project" value="TreeGrafter"/>
</dbReference>
<comment type="subcellular location">
    <subcellularLocation>
        <location evidence="1">Secreted</location>
    </subcellularLocation>
</comment>
<comment type="pathway">
    <text evidence="2">Glycan metabolism; pectin degradation; 2-dehydro-3-deoxy-D-gluconate from pectin: step 1/5.</text>
</comment>
<protein>
    <recommendedName>
        <fullName evidence="4">pectinesterase</fullName>
        <ecNumber evidence="4">3.1.1.11</ecNumber>
    </recommendedName>
</protein>
<dbReference type="InterPro" id="IPR000070">
    <property type="entry name" value="Pectinesterase_cat"/>
</dbReference>
<feature type="signal peptide" evidence="10">
    <location>
        <begin position="1"/>
        <end position="16"/>
    </location>
</feature>
<keyword evidence="8" id="KW-0063">Aspartyl esterase</keyword>
<evidence type="ECO:0000256" key="7">
    <source>
        <dbReference type="ARBA" id="ARBA00022801"/>
    </source>
</evidence>
<evidence type="ECO:0000256" key="3">
    <source>
        <dbReference type="ARBA" id="ARBA00008891"/>
    </source>
</evidence>